<proteinExistence type="predicted"/>
<protein>
    <submittedName>
        <fullName evidence="7">Uncharacterized protein</fullName>
    </submittedName>
</protein>
<evidence type="ECO:0000256" key="1">
    <source>
        <dbReference type="SAM" id="MobiDB-lite"/>
    </source>
</evidence>
<organism evidence="7 8">
    <name type="scientific">Phytophthora cactorum</name>
    <dbReference type="NCBI Taxonomy" id="29920"/>
    <lineage>
        <taxon>Eukaryota</taxon>
        <taxon>Sar</taxon>
        <taxon>Stramenopiles</taxon>
        <taxon>Oomycota</taxon>
        <taxon>Peronosporomycetes</taxon>
        <taxon>Peronosporales</taxon>
        <taxon>Peronosporaceae</taxon>
        <taxon>Phytophthora</taxon>
    </lineage>
</organism>
<dbReference type="EMBL" id="RCMK01000469">
    <property type="protein sequence ID" value="KAG2926902.1"/>
    <property type="molecule type" value="Genomic_DNA"/>
</dbReference>
<gene>
    <name evidence="7" type="ORF">PC110_g252</name>
    <name evidence="2" type="ORF">PC113_g369</name>
    <name evidence="3" type="ORF">PC115_g21559</name>
    <name evidence="4" type="ORF">PC117_g14717</name>
    <name evidence="5" type="ORF">PC118_g17976</name>
    <name evidence="6" type="ORF">PC129_g15762</name>
</gene>
<name>A0A329T4E4_9STRA</name>
<evidence type="ECO:0000313" key="2">
    <source>
        <dbReference type="EMBL" id="KAG2869131.1"/>
    </source>
</evidence>
<dbReference type="EMBL" id="MJFZ01000003">
    <property type="protein sequence ID" value="RAW43509.1"/>
    <property type="molecule type" value="Genomic_DNA"/>
</dbReference>
<dbReference type="Proteomes" id="UP000251314">
    <property type="component" value="Unassembled WGS sequence"/>
</dbReference>
<dbReference type="Proteomes" id="UP000735874">
    <property type="component" value="Unassembled WGS sequence"/>
</dbReference>
<dbReference type="Proteomes" id="UP000760860">
    <property type="component" value="Unassembled WGS sequence"/>
</dbReference>
<evidence type="ECO:0000313" key="6">
    <source>
        <dbReference type="EMBL" id="KAG3213299.1"/>
    </source>
</evidence>
<dbReference type="Proteomes" id="UP000774804">
    <property type="component" value="Unassembled WGS sequence"/>
</dbReference>
<dbReference type="EMBL" id="RCMV01000747">
    <property type="protein sequence ID" value="KAG3213299.1"/>
    <property type="molecule type" value="Genomic_DNA"/>
</dbReference>
<evidence type="ECO:0000313" key="8">
    <source>
        <dbReference type="Proteomes" id="UP000251314"/>
    </source>
</evidence>
<sequence length="31" mass="3547">MLKSKEGGIQAQKDKDSVDSQWDKKPSLRKD</sequence>
<keyword evidence="8" id="KW-1185">Reference proteome</keyword>
<feature type="region of interest" description="Disordered" evidence="1">
    <location>
        <begin position="1"/>
        <end position="31"/>
    </location>
</feature>
<evidence type="ECO:0000313" key="4">
    <source>
        <dbReference type="EMBL" id="KAG2926902.1"/>
    </source>
</evidence>
<dbReference type="EMBL" id="RCMI01001556">
    <property type="protein sequence ID" value="KAG2883644.1"/>
    <property type="molecule type" value="Genomic_DNA"/>
</dbReference>
<dbReference type="Proteomes" id="UP000736787">
    <property type="component" value="Unassembled WGS sequence"/>
</dbReference>
<dbReference type="EMBL" id="RCML01000855">
    <property type="protein sequence ID" value="KAG2968508.1"/>
    <property type="molecule type" value="Genomic_DNA"/>
</dbReference>
<accession>A0A329T4E4</accession>
<reference evidence="2" key="2">
    <citation type="submission" date="2018-10" db="EMBL/GenBank/DDBJ databases">
        <title>Effector identification in a new, highly contiguous assembly of the strawberry crown rot pathogen Phytophthora cactorum.</title>
        <authorList>
            <person name="Armitage A.D."/>
            <person name="Nellist C.F."/>
            <person name="Bates H."/>
            <person name="Vickerstaff R.J."/>
            <person name="Harrison R.J."/>
        </authorList>
    </citation>
    <scope>NUCLEOTIDE SEQUENCE</scope>
    <source>
        <strain evidence="2">15-7</strain>
        <strain evidence="3">4032</strain>
        <strain evidence="4">4040</strain>
        <strain evidence="5">P415</strain>
        <strain evidence="6">P421</strain>
    </source>
</reference>
<evidence type="ECO:0000313" key="7">
    <source>
        <dbReference type="EMBL" id="RAW43509.1"/>
    </source>
</evidence>
<dbReference type="AlphaFoldDB" id="A0A329T4E4"/>
<evidence type="ECO:0000313" key="3">
    <source>
        <dbReference type="EMBL" id="KAG2883644.1"/>
    </source>
</evidence>
<dbReference type="EMBL" id="RCMG01000004">
    <property type="protein sequence ID" value="KAG2869131.1"/>
    <property type="molecule type" value="Genomic_DNA"/>
</dbReference>
<reference evidence="7 8" key="1">
    <citation type="submission" date="2018-01" db="EMBL/GenBank/DDBJ databases">
        <title>Draft genome of the strawberry crown rot pathogen Phytophthora cactorum.</title>
        <authorList>
            <person name="Armitage A.D."/>
            <person name="Lysoe E."/>
            <person name="Nellist C.F."/>
            <person name="Harrison R.J."/>
            <person name="Brurberg M.B."/>
        </authorList>
    </citation>
    <scope>NUCLEOTIDE SEQUENCE [LARGE SCALE GENOMIC DNA]</scope>
    <source>
        <strain evidence="7 8">10300</strain>
    </source>
</reference>
<comment type="caution">
    <text evidence="7">The sequence shown here is derived from an EMBL/GenBank/DDBJ whole genome shotgun (WGS) entry which is preliminary data.</text>
</comment>
<evidence type="ECO:0000313" key="5">
    <source>
        <dbReference type="EMBL" id="KAG2968508.1"/>
    </source>
</evidence>
<dbReference type="VEuPathDB" id="FungiDB:PC110_g252"/>
<dbReference type="Proteomes" id="UP000697107">
    <property type="component" value="Unassembled WGS sequence"/>
</dbReference>